<dbReference type="EMBL" id="JACEFO010002418">
    <property type="protein sequence ID" value="KAF8660965.1"/>
    <property type="molecule type" value="Genomic_DNA"/>
</dbReference>
<comment type="caution">
    <text evidence="2">The sequence shown here is derived from an EMBL/GenBank/DDBJ whole genome shotgun (WGS) entry which is preliminary data.</text>
</comment>
<feature type="transmembrane region" description="Helical" evidence="1">
    <location>
        <begin position="6"/>
        <end position="28"/>
    </location>
</feature>
<evidence type="ECO:0000313" key="2">
    <source>
        <dbReference type="EMBL" id="KAF8660965.1"/>
    </source>
</evidence>
<evidence type="ECO:0000313" key="3">
    <source>
        <dbReference type="Proteomes" id="UP000636709"/>
    </source>
</evidence>
<dbReference type="PANTHER" id="PTHR33115:SF22">
    <property type="entry name" value="OS12G0449900 PROTEIN"/>
    <property type="match status" value="1"/>
</dbReference>
<dbReference type="PANTHER" id="PTHR33115">
    <property type="entry name" value="ARM REPEAT SUPERFAMILY PROTEIN"/>
    <property type="match status" value="1"/>
</dbReference>
<proteinExistence type="predicted"/>
<gene>
    <name evidence="2" type="ORF">HU200_057346</name>
</gene>
<organism evidence="2 3">
    <name type="scientific">Digitaria exilis</name>
    <dbReference type="NCBI Taxonomy" id="1010633"/>
    <lineage>
        <taxon>Eukaryota</taxon>
        <taxon>Viridiplantae</taxon>
        <taxon>Streptophyta</taxon>
        <taxon>Embryophyta</taxon>
        <taxon>Tracheophyta</taxon>
        <taxon>Spermatophyta</taxon>
        <taxon>Magnoliopsida</taxon>
        <taxon>Liliopsida</taxon>
        <taxon>Poales</taxon>
        <taxon>Poaceae</taxon>
        <taxon>PACMAD clade</taxon>
        <taxon>Panicoideae</taxon>
        <taxon>Panicodae</taxon>
        <taxon>Paniceae</taxon>
        <taxon>Anthephorinae</taxon>
        <taxon>Digitaria</taxon>
    </lineage>
</organism>
<evidence type="ECO:0000256" key="1">
    <source>
        <dbReference type="SAM" id="Phobius"/>
    </source>
</evidence>
<protein>
    <submittedName>
        <fullName evidence="2">Uncharacterized protein</fullName>
    </submittedName>
</protein>
<name>A0A835AL31_9POAL</name>
<dbReference type="Proteomes" id="UP000636709">
    <property type="component" value="Unassembled WGS sequence"/>
</dbReference>
<accession>A0A835AL31</accession>
<keyword evidence="1" id="KW-0812">Transmembrane</keyword>
<keyword evidence="3" id="KW-1185">Reference proteome</keyword>
<reference evidence="2" key="1">
    <citation type="submission" date="2020-07" db="EMBL/GenBank/DDBJ databases">
        <title>Genome sequence and genetic diversity analysis of an under-domesticated orphan crop, white fonio (Digitaria exilis).</title>
        <authorList>
            <person name="Bennetzen J.L."/>
            <person name="Chen S."/>
            <person name="Ma X."/>
            <person name="Wang X."/>
            <person name="Yssel A.E.J."/>
            <person name="Chaluvadi S.R."/>
            <person name="Johnson M."/>
            <person name="Gangashetty P."/>
            <person name="Hamidou F."/>
            <person name="Sanogo M.D."/>
            <person name="Zwaenepoel A."/>
            <person name="Wallace J."/>
            <person name="Van De Peer Y."/>
            <person name="Van Deynze A."/>
        </authorList>
    </citation>
    <scope>NUCLEOTIDE SEQUENCE</scope>
    <source>
        <tissue evidence="2">Leaves</tissue>
    </source>
</reference>
<keyword evidence="1" id="KW-0472">Membrane</keyword>
<dbReference type="AlphaFoldDB" id="A0A835AL31"/>
<keyword evidence="1" id="KW-1133">Transmembrane helix</keyword>
<sequence length="53" mass="5744">MGYLLMGVRGLGLLVLTWTTVVLLGGFVSMLEKKDFWCLTVISLVQTAGLVSI</sequence>